<dbReference type="InterPro" id="IPR036188">
    <property type="entry name" value="FAD/NAD-bd_sf"/>
</dbReference>
<gene>
    <name evidence="3" type="ORF">B7463_g8348</name>
</gene>
<dbReference type="Gene3D" id="3.50.50.60">
    <property type="entry name" value="FAD/NAD(P)-binding domain"/>
    <property type="match status" value="1"/>
</dbReference>
<accession>A0A3E2H3P3</accession>
<reference evidence="3 4" key="1">
    <citation type="submission" date="2018-05" db="EMBL/GenBank/DDBJ databases">
        <title>Draft genome sequence of Scytalidium lignicola DSM 105466, a ubiquitous saprotrophic fungus.</title>
        <authorList>
            <person name="Buettner E."/>
            <person name="Gebauer A.M."/>
            <person name="Hofrichter M."/>
            <person name="Liers C."/>
            <person name="Kellner H."/>
        </authorList>
    </citation>
    <scope>NUCLEOTIDE SEQUENCE [LARGE SCALE GENOMIC DNA]</scope>
    <source>
        <strain evidence="3 4">DSM 105466</strain>
    </source>
</reference>
<evidence type="ECO:0000313" key="3">
    <source>
        <dbReference type="EMBL" id="RFU27989.1"/>
    </source>
</evidence>
<protein>
    <recommendedName>
        <fullName evidence="2">Glucose-methanol-choline oxidoreductase C-terminal domain-containing protein</fullName>
    </recommendedName>
</protein>
<dbReference type="GO" id="GO:0050660">
    <property type="term" value="F:flavin adenine dinucleotide binding"/>
    <property type="evidence" value="ECO:0007669"/>
    <property type="project" value="InterPro"/>
</dbReference>
<dbReference type="EMBL" id="NCSJ02000182">
    <property type="protein sequence ID" value="RFU27989.1"/>
    <property type="molecule type" value="Genomic_DNA"/>
</dbReference>
<dbReference type="Gene3D" id="3.30.560.10">
    <property type="entry name" value="Glucose Oxidase, domain 3"/>
    <property type="match status" value="1"/>
</dbReference>
<comment type="similarity">
    <text evidence="1">Belongs to the GMC oxidoreductase family.</text>
</comment>
<evidence type="ECO:0000313" key="4">
    <source>
        <dbReference type="Proteomes" id="UP000258309"/>
    </source>
</evidence>
<proteinExistence type="inferred from homology"/>
<dbReference type="STRING" id="5539.A0A3E2H3P3"/>
<dbReference type="InterPro" id="IPR007867">
    <property type="entry name" value="GMC_OxRtase_C"/>
</dbReference>
<dbReference type="Pfam" id="PF05199">
    <property type="entry name" value="GMC_oxred_C"/>
    <property type="match status" value="1"/>
</dbReference>
<dbReference type="PANTHER" id="PTHR11552">
    <property type="entry name" value="GLUCOSE-METHANOL-CHOLINE GMC OXIDOREDUCTASE"/>
    <property type="match status" value="1"/>
</dbReference>
<comment type="caution">
    <text evidence="3">The sequence shown here is derived from an EMBL/GenBank/DDBJ whole genome shotgun (WGS) entry which is preliminary data.</text>
</comment>
<dbReference type="AlphaFoldDB" id="A0A3E2H3P3"/>
<sequence>AERISYSAEDDKAIEQHVRETVATTWHSLGTCKMAPREKGGVVDANLSVYGVKGLKVADLSIPPENVGGNTNNTALMIGEKAADIFIRELGLRPALYAKL</sequence>
<evidence type="ECO:0000259" key="2">
    <source>
        <dbReference type="Pfam" id="PF05199"/>
    </source>
</evidence>
<keyword evidence="4" id="KW-1185">Reference proteome</keyword>
<feature type="non-terminal residue" evidence="3">
    <location>
        <position position="1"/>
    </location>
</feature>
<dbReference type="InterPro" id="IPR012132">
    <property type="entry name" value="GMC_OxRdtase"/>
</dbReference>
<name>A0A3E2H3P3_SCYLI</name>
<dbReference type="OrthoDB" id="3525285at2759"/>
<dbReference type="Proteomes" id="UP000258309">
    <property type="component" value="Unassembled WGS sequence"/>
</dbReference>
<evidence type="ECO:0000256" key="1">
    <source>
        <dbReference type="ARBA" id="ARBA00010790"/>
    </source>
</evidence>
<dbReference type="SUPFAM" id="SSF51905">
    <property type="entry name" value="FAD/NAD(P)-binding domain"/>
    <property type="match status" value="1"/>
</dbReference>
<feature type="non-terminal residue" evidence="3">
    <location>
        <position position="100"/>
    </location>
</feature>
<dbReference type="GO" id="GO:0016614">
    <property type="term" value="F:oxidoreductase activity, acting on CH-OH group of donors"/>
    <property type="evidence" value="ECO:0007669"/>
    <property type="project" value="InterPro"/>
</dbReference>
<organism evidence="3 4">
    <name type="scientific">Scytalidium lignicola</name>
    <name type="common">Hyphomycete</name>
    <dbReference type="NCBI Taxonomy" id="5539"/>
    <lineage>
        <taxon>Eukaryota</taxon>
        <taxon>Fungi</taxon>
        <taxon>Dikarya</taxon>
        <taxon>Ascomycota</taxon>
        <taxon>Pezizomycotina</taxon>
        <taxon>Leotiomycetes</taxon>
        <taxon>Leotiomycetes incertae sedis</taxon>
        <taxon>Scytalidium</taxon>
    </lineage>
</organism>
<dbReference type="PANTHER" id="PTHR11552:SF78">
    <property type="entry name" value="GLUCOSE-METHANOL-CHOLINE OXIDOREDUCTASE N-TERMINAL DOMAIN-CONTAINING PROTEIN"/>
    <property type="match status" value="1"/>
</dbReference>
<feature type="domain" description="Glucose-methanol-choline oxidoreductase C-terminal" evidence="2">
    <location>
        <begin position="6"/>
        <end position="79"/>
    </location>
</feature>